<comment type="caution">
    <text evidence="1">The sequence shown here is derived from an EMBL/GenBank/DDBJ whole genome shotgun (WGS) entry which is preliminary data.</text>
</comment>
<sequence length="105" mass="11621">MGREFGGQLEMLMRFSGGYGTMLTANASMAGKLLSTSSDISFFTRARHSTKSMIATCHPWCELFRHGPVIVYGRMIDDGIVLVALSLAMKKGFNKQLPTIYKPKL</sequence>
<dbReference type="EMBL" id="BTGU01000001">
    <property type="protein sequence ID" value="GMN25580.1"/>
    <property type="molecule type" value="Genomic_DNA"/>
</dbReference>
<accession>A0AA87Z549</accession>
<organism evidence="1 2">
    <name type="scientific">Ficus carica</name>
    <name type="common">Common fig</name>
    <dbReference type="NCBI Taxonomy" id="3494"/>
    <lineage>
        <taxon>Eukaryota</taxon>
        <taxon>Viridiplantae</taxon>
        <taxon>Streptophyta</taxon>
        <taxon>Embryophyta</taxon>
        <taxon>Tracheophyta</taxon>
        <taxon>Spermatophyta</taxon>
        <taxon>Magnoliopsida</taxon>
        <taxon>eudicotyledons</taxon>
        <taxon>Gunneridae</taxon>
        <taxon>Pentapetalae</taxon>
        <taxon>rosids</taxon>
        <taxon>fabids</taxon>
        <taxon>Rosales</taxon>
        <taxon>Moraceae</taxon>
        <taxon>Ficeae</taxon>
        <taxon>Ficus</taxon>
    </lineage>
</organism>
<proteinExistence type="predicted"/>
<keyword evidence="2" id="KW-1185">Reference proteome</keyword>
<protein>
    <submittedName>
        <fullName evidence="1">Uncharacterized protein</fullName>
    </submittedName>
</protein>
<dbReference type="AlphaFoldDB" id="A0AA87Z549"/>
<evidence type="ECO:0000313" key="2">
    <source>
        <dbReference type="Proteomes" id="UP001187192"/>
    </source>
</evidence>
<reference evidence="1" key="1">
    <citation type="submission" date="2023-07" db="EMBL/GenBank/DDBJ databases">
        <title>draft genome sequence of fig (Ficus carica).</title>
        <authorList>
            <person name="Takahashi T."/>
            <person name="Nishimura K."/>
        </authorList>
    </citation>
    <scope>NUCLEOTIDE SEQUENCE</scope>
</reference>
<gene>
    <name evidence="1" type="ORF">TIFTF001_000993</name>
</gene>
<dbReference type="Proteomes" id="UP001187192">
    <property type="component" value="Unassembled WGS sequence"/>
</dbReference>
<evidence type="ECO:0000313" key="1">
    <source>
        <dbReference type="EMBL" id="GMN25580.1"/>
    </source>
</evidence>
<name>A0AA87Z549_FICCA</name>